<organism evidence="5 6">
    <name type="scientific">Ogataea haglerorum</name>
    <dbReference type="NCBI Taxonomy" id="1937702"/>
    <lineage>
        <taxon>Eukaryota</taxon>
        <taxon>Fungi</taxon>
        <taxon>Dikarya</taxon>
        <taxon>Ascomycota</taxon>
        <taxon>Saccharomycotina</taxon>
        <taxon>Pichiomycetes</taxon>
        <taxon>Pichiales</taxon>
        <taxon>Pichiaceae</taxon>
        <taxon>Ogataea</taxon>
    </lineage>
</organism>
<evidence type="ECO:0000256" key="3">
    <source>
        <dbReference type="SAM" id="MobiDB-lite"/>
    </source>
</evidence>
<comment type="caution">
    <text evidence="5">The sequence shown here is derived from an EMBL/GenBank/DDBJ whole genome shotgun (WGS) entry which is preliminary data.</text>
</comment>
<reference evidence="5" key="1">
    <citation type="journal article" date="2021" name="G3 (Bethesda)">
        <title>Genomic diversity, chromosomal rearrangements, and interspecies hybridization in the ogataea polymorpha species complex.</title>
        <authorList>
            <person name="Hanson S.J."/>
            <person name="Cinneide E.O."/>
            <person name="Salzberg L.I."/>
            <person name="Wolfe K.H."/>
            <person name="McGowan J."/>
            <person name="Fitzpatrick D.A."/>
            <person name="Matlin K."/>
        </authorList>
    </citation>
    <scope>NUCLEOTIDE SEQUENCE</scope>
    <source>
        <strain evidence="5">83-405-1</strain>
    </source>
</reference>
<protein>
    <recommendedName>
        <fullName evidence="4">Zn(2)-C6 fungal-type domain-containing protein</fullName>
    </recommendedName>
</protein>
<keyword evidence="1" id="KW-0539">Nucleus</keyword>
<dbReference type="PANTHER" id="PTHR46910:SF12">
    <property type="entry name" value="REGULATORY PROTEIN CAT8"/>
    <property type="match status" value="1"/>
</dbReference>
<dbReference type="InterPro" id="IPR001138">
    <property type="entry name" value="Zn2Cys6_DnaBD"/>
</dbReference>
<dbReference type="PANTHER" id="PTHR46910">
    <property type="entry name" value="TRANSCRIPTION FACTOR PDR1"/>
    <property type="match status" value="1"/>
</dbReference>
<evidence type="ECO:0000313" key="6">
    <source>
        <dbReference type="Proteomes" id="UP000738402"/>
    </source>
</evidence>
<dbReference type="GO" id="GO:0000981">
    <property type="term" value="F:DNA-binding transcription factor activity, RNA polymerase II-specific"/>
    <property type="evidence" value="ECO:0007669"/>
    <property type="project" value="InterPro"/>
</dbReference>
<gene>
    <name evidence="5" type="ORF">KL933_002586</name>
</gene>
<dbReference type="PROSITE" id="PS50048">
    <property type="entry name" value="ZN2_CY6_FUNGAL_2"/>
    <property type="match status" value="1"/>
</dbReference>
<keyword evidence="2" id="KW-0175">Coiled coil</keyword>
<evidence type="ECO:0000256" key="2">
    <source>
        <dbReference type="SAM" id="Coils"/>
    </source>
</evidence>
<feature type="compositionally biased region" description="Low complexity" evidence="3">
    <location>
        <begin position="662"/>
        <end position="679"/>
    </location>
</feature>
<dbReference type="GO" id="GO:0008270">
    <property type="term" value="F:zinc ion binding"/>
    <property type="evidence" value="ECO:0007669"/>
    <property type="project" value="InterPro"/>
</dbReference>
<dbReference type="CDD" id="cd00067">
    <property type="entry name" value="GAL4"/>
    <property type="match status" value="1"/>
</dbReference>
<dbReference type="SMART" id="SM00066">
    <property type="entry name" value="GAL4"/>
    <property type="match status" value="1"/>
</dbReference>
<dbReference type="AlphaFoldDB" id="A0AAN6I0J8"/>
<feature type="region of interest" description="Disordered" evidence="3">
    <location>
        <begin position="641"/>
        <end position="679"/>
    </location>
</feature>
<proteinExistence type="predicted"/>
<name>A0AAN6I0J8_9ASCO</name>
<evidence type="ECO:0000256" key="1">
    <source>
        <dbReference type="ARBA" id="ARBA00023242"/>
    </source>
</evidence>
<evidence type="ECO:0000313" key="5">
    <source>
        <dbReference type="EMBL" id="KAG7727652.1"/>
    </source>
</evidence>
<dbReference type="InterPro" id="IPR036864">
    <property type="entry name" value="Zn2-C6_fun-type_DNA-bd_sf"/>
</dbReference>
<dbReference type="PROSITE" id="PS00463">
    <property type="entry name" value="ZN2_CY6_FUNGAL_1"/>
    <property type="match status" value="1"/>
</dbReference>
<evidence type="ECO:0000259" key="4">
    <source>
        <dbReference type="PROSITE" id="PS50048"/>
    </source>
</evidence>
<dbReference type="EMBL" id="JAHLUH010000006">
    <property type="protein sequence ID" value="KAG7727652.1"/>
    <property type="molecule type" value="Genomic_DNA"/>
</dbReference>
<sequence>MSNYKSCHRPWCAPVRNFPMSCDRKNPWNIIKNPVNGRTRISQACDRCRSRKIKCSGKSEDSPRCTNCKRDGFQCVVSDKLTRNSFPKGYTKNLEKKLLEVELDRNKLMLELRELRKKSGDEQLTANMHPCRASRPETPLLVDASGVLVIDQNLVSPLQKYVDQLQLNIFNGYEKQPSAASDSETKMLANYHMNLNRYLNLVLYKLVFPLLADKAEHSVDHLIWLFFNDLNKLIPVLDFELFYNDYLTFINKYTPESSTYIENGEKKKKYHEFSPKEQDFLVKLILVLKFALPTPRTVGQSSILNKQSLNQFEEAIKLINTKNLALLFRNINFVMDPSLDKFEVALLMLYYLLKFENYHIKKDERPPISFLRDVLNVCVSLCRLLSLNRDAEHVRFKPELAETQKIHRLKLYWSLHSLARLFEIYFNFKLDLLEHQPQSLESVRLAAKDLDITIKFVDLLDLVPHNFMELGDHEMLQFDAQLETWNTLDQMATKENAFAVNKLKTYYNYFKLHICLRTDSPELAALCASVVQLAGELVEGDLKKLALNSFNFHLTTLLALVNVAKLDNRPAEYTSLCTLYSQLVSEMHCDPVIIQLVKHITNSTGSDDLYSFNYHLAPSSLFRRKDTDLFDLSAFETPSEYRSIAPSTDPDVDRSAKRAKRTTSGSPPSPSSSVFSSASRASSTSSNRLSVGSADAPSCLFPSASAPLQKDDLLAKKERSALYETFSQSVTGNLNNGLRKLRHEGRSRSKSVVERSKSHYDFVKPESLMLNDFKFELNDQLLETEQMDNAPTDALEQFSNLEANFGSFDMLATVDRKRSASFRDDDDLTKLKEKVLNMKYATT</sequence>
<dbReference type="Gene3D" id="4.10.240.10">
    <property type="entry name" value="Zn(2)-C6 fungal-type DNA-binding domain"/>
    <property type="match status" value="1"/>
</dbReference>
<dbReference type="InterPro" id="IPR050987">
    <property type="entry name" value="AtrR-like"/>
</dbReference>
<dbReference type="Pfam" id="PF00172">
    <property type="entry name" value="Zn_clus"/>
    <property type="match status" value="1"/>
</dbReference>
<feature type="coiled-coil region" evidence="2">
    <location>
        <begin position="91"/>
        <end position="118"/>
    </location>
</feature>
<feature type="domain" description="Zn(2)-C6 fungal-type" evidence="4">
    <location>
        <begin position="44"/>
        <end position="77"/>
    </location>
</feature>
<dbReference type="CDD" id="cd12148">
    <property type="entry name" value="fungal_TF_MHR"/>
    <property type="match status" value="1"/>
</dbReference>
<dbReference type="SUPFAM" id="SSF57701">
    <property type="entry name" value="Zn2/Cys6 DNA-binding domain"/>
    <property type="match status" value="1"/>
</dbReference>
<dbReference type="Proteomes" id="UP000738402">
    <property type="component" value="Unassembled WGS sequence"/>
</dbReference>
<accession>A0AAN6I0J8</accession>